<dbReference type="InterPro" id="IPR050095">
    <property type="entry name" value="ECF_ABC_transporter_ATP-bd"/>
</dbReference>
<evidence type="ECO:0000256" key="4">
    <source>
        <dbReference type="ARBA" id="ARBA00022475"/>
    </source>
</evidence>
<keyword evidence="3" id="KW-0813">Transport</keyword>
<dbReference type="InterPro" id="IPR003439">
    <property type="entry name" value="ABC_transporter-like_ATP-bd"/>
</dbReference>
<keyword evidence="4" id="KW-1003">Cell membrane</keyword>
<dbReference type="PANTHER" id="PTHR43553">
    <property type="entry name" value="HEAVY METAL TRANSPORTER"/>
    <property type="match status" value="1"/>
</dbReference>
<dbReference type="KEGG" id="tim:GMBLW1_48090"/>
<keyword evidence="8" id="KW-0472">Membrane</keyword>
<dbReference type="InterPro" id="IPR015856">
    <property type="entry name" value="ABC_transpr_CbiO/EcfA_su"/>
</dbReference>
<evidence type="ECO:0000256" key="1">
    <source>
        <dbReference type="ARBA" id="ARBA00004236"/>
    </source>
</evidence>
<comment type="similarity">
    <text evidence="2">Belongs to the ABC transporter superfamily.</text>
</comment>
<evidence type="ECO:0000313" key="11">
    <source>
        <dbReference type="Proteomes" id="UP000464378"/>
    </source>
</evidence>
<dbReference type="GO" id="GO:0005524">
    <property type="term" value="F:ATP binding"/>
    <property type="evidence" value="ECO:0007669"/>
    <property type="project" value="UniProtKB-KW"/>
</dbReference>
<keyword evidence="5" id="KW-0547">Nucleotide-binding</keyword>
<gene>
    <name evidence="10" type="ORF">GMBLW1_48090</name>
</gene>
<dbReference type="GO" id="GO:0016887">
    <property type="term" value="F:ATP hydrolysis activity"/>
    <property type="evidence" value="ECO:0007669"/>
    <property type="project" value="InterPro"/>
</dbReference>
<comment type="subcellular location">
    <subcellularLocation>
        <location evidence="1">Cell membrane</location>
    </subcellularLocation>
</comment>
<evidence type="ECO:0000256" key="5">
    <source>
        <dbReference type="ARBA" id="ARBA00022741"/>
    </source>
</evidence>
<dbReference type="EMBL" id="LR593887">
    <property type="protein sequence ID" value="VTS06130.1"/>
    <property type="molecule type" value="Genomic_DNA"/>
</dbReference>
<dbReference type="InterPro" id="IPR027417">
    <property type="entry name" value="P-loop_NTPase"/>
</dbReference>
<evidence type="ECO:0000256" key="2">
    <source>
        <dbReference type="ARBA" id="ARBA00005417"/>
    </source>
</evidence>
<dbReference type="PROSITE" id="PS50893">
    <property type="entry name" value="ABC_TRANSPORTER_2"/>
    <property type="match status" value="1"/>
</dbReference>
<sequence>MSSDDAVLQLSGLSHRYHDGRESLRSISLTIPARQRVGLIGANGAGKTTLLLAITGVIPTAPGMVRVAGLDPSKPAERKRLPSEVGLIFQSSDDQLFCMSVADDVAFGPMNLGLSPDEVRQRVQEAIAQTGLTGLEERPPFALSGGQKRRAALAGVLAMRPRLLLLDEPTMFLDPRGRRELSATLAQWHGTLMIASHDLDFVLASCDRVVLLDAGEVVTDGLPATVMADAALMEAHGLEVPAKLMR</sequence>
<keyword evidence="11" id="KW-1185">Reference proteome</keyword>
<dbReference type="FunFam" id="3.40.50.300:FF:000224">
    <property type="entry name" value="Energy-coupling factor transporter ATP-binding protein EcfA"/>
    <property type="match status" value="1"/>
</dbReference>
<dbReference type="Gene3D" id="3.40.50.300">
    <property type="entry name" value="P-loop containing nucleotide triphosphate hydrolases"/>
    <property type="match status" value="1"/>
</dbReference>
<dbReference type="GO" id="GO:0043190">
    <property type="term" value="C:ATP-binding cassette (ABC) transporter complex"/>
    <property type="evidence" value="ECO:0007669"/>
    <property type="project" value="TreeGrafter"/>
</dbReference>
<dbReference type="PANTHER" id="PTHR43553:SF24">
    <property type="entry name" value="ENERGY-COUPLING FACTOR TRANSPORTER ATP-BINDING PROTEIN ECFA1"/>
    <property type="match status" value="1"/>
</dbReference>
<keyword evidence="6" id="KW-0067">ATP-binding</keyword>
<dbReference type="InterPro" id="IPR003593">
    <property type="entry name" value="AAA+_ATPase"/>
</dbReference>
<proteinExistence type="inferred from homology"/>
<organism evidence="10">
    <name type="scientific">Tuwongella immobilis</name>
    <dbReference type="NCBI Taxonomy" id="692036"/>
    <lineage>
        <taxon>Bacteria</taxon>
        <taxon>Pseudomonadati</taxon>
        <taxon>Planctomycetota</taxon>
        <taxon>Planctomycetia</taxon>
        <taxon>Gemmatales</taxon>
        <taxon>Gemmataceae</taxon>
        <taxon>Tuwongella</taxon>
    </lineage>
</organism>
<dbReference type="AlphaFoldDB" id="A0A6C2YSN9"/>
<evidence type="ECO:0000256" key="8">
    <source>
        <dbReference type="ARBA" id="ARBA00023136"/>
    </source>
</evidence>
<evidence type="ECO:0000313" key="10">
    <source>
        <dbReference type="EMBL" id="VIP04384.1"/>
    </source>
</evidence>
<evidence type="ECO:0000256" key="7">
    <source>
        <dbReference type="ARBA" id="ARBA00022967"/>
    </source>
</evidence>
<evidence type="ECO:0000259" key="9">
    <source>
        <dbReference type="PROSITE" id="PS50893"/>
    </source>
</evidence>
<reference evidence="10" key="1">
    <citation type="submission" date="2019-04" db="EMBL/GenBank/DDBJ databases">
        <authorList>
            <consortium name="Science for Life Laboratories"/>
        </authorList>
    </citation>
    <scope>NUCLEOTIDE SEQUENCE</scope>
    <source>
        <strain evidence="10">MBLW1</strain>
    </source>
</reference>
<dbReference type="Pfam" id="PF00005">
    <property type="entry name" value="ABC_tran"/>
    <property type="match status" value="1"/>
</dbReference>
<dbReference type="GO" id="GO:0042626">
    <property type="term" value="F:ATPase-coupled transmembrane transporter activity"/>
    <property type="evidence" value="ECO:0007669"/>
    <property type="project" value="TreeGrafter"/>
</dbReference>
<dbReference type="EMBL" id="LR586016">
    <property type="protein sequence ID" value="VIP04384.1"/>
    <property type="molecule type" value="Genomic_DNA"/>
</dbReference>
<feature type="domain" description="ABC transporter" evidence="9">
    <location>
        <begin position="8"/>
        <end position="239"/>
    </location>
</feature>
<accession>A0A6C2YSN9</accession>
<keyword evidence="7" id="KW-1278">Translocase</keyword>
<protein>
    <recommendedName>
        <fullName evidence="9">ABC transporter domain-containing protein</fullName>
    </recommendedName>
</protein>
<dbReference type="SMART" id="SM00382">
    <property type="entry name" value="AAA"/>
    <property type="match status" value="1"/>
</dbReference>
<dbReference type="Proteomes" id="UP000464378">
    <property type="component" value="Chromosome"/>
</dbReference>
<evidence type="ECO:0000256" key="3">
    <source>
        <dbReference type="ARBA" id="ARBA00022448"/>
    </source>
</evidence>
<dbReference type="RefSeq" id="WP_162659471.1">
    <property type="nucleotide sequence ID" value="NZ_LR593887.1"/>
</dbReference>
<dbReference type="InParanoid" id="A0A6C2YSN9"/>
<name>A0A6C2YSN9_9BACT</name>
<evidence type="ECO:0000256" key="6">
    <source>
        <dbReference type="ARBA" id="ARBA00022840"/>
    </source>
</evidence>
<dbReference type="CDD" id="cd03225">
    <property type="entry name" value="ABC_cobalt_CbiO_domain1"/>
    <property type="match status" value="1"/>
</dbReference>
<dbReference type="PROSITE" id="PS00211">
    <property type="entry name" value="ABC_TRANSPORTER_1"/>
    <property type="match status" value="1"/>
</dbReference>
<dbReference type="InterPro" id="IPR017871">
    <property type="entry name" value="ABC_transporter-like_CS"/>
</dbReference>
<dbReference type="SUPFAM" id="SSF52540">
    <property type="entry name" value="P-loop containing nucleoside triphosphate hydrolases"/>
    <property type="match status" value="1"/>
</dbReference>